<dbReference type="PANTHER" id="PTHR33064:SF37">
    <property type="entry name" value="RIBONUCLEASE H"/>
    <property type="match status" value="1"/>
</dbReference>
<keyword evidence="4" id="KW-1185">Reference proteome</keyword>
<dbReference type="AlphaFoldDB" id="A0A443RVB7"/>
<reference evidence="3 4" key="1">
    <citation type="journal article" date="2018" name="Gigascience">
        <title>Genomes of trombidid mites reveal novel predicted allergens and laterally-transferred genes associated with secondary metabolism.</title>
        <authorList>
            <person name="Dong X."/>
            <person name="Chaisiri K."/>
            <person name="Xia D."/>
            <person name="Armstrong S.D."/>
            <person name="Fang Y."/>
            <person name="Donnelly M.J."/>
            <person name="Kadowaki T."/>
            <person name="McGarry J.W."/>
            <person name="Darby A.C."/>
            <person name="Makepeace B.L."/>
        </authorList>
    </citation>
    <scope>NUCLEOTIDE SEQUENCE [LARGE SCALE GENOMIC DNA]</scope>
    <source>
        <strain evidence="3">UoL-UT</strain>
    </source>
</reference>
<dbReference type="VEuPathDB" id="VectorBase:LDEU012723"/>
<evidence type="ECO:0000313" key="3">
    <source>
        <dbReference type="EMBL" id="RWS19317.1"/>
    </source>
</evidence>
<comment type="caution">
    <text evidence="3">The sequence shown here is derived from an EMBL/GenBank/DDBJ whole genome shotgun (WGS) entry which is preliminary data.</text>
</comment>
<organism evidence="3 4">
    <name type="scientific">Leptotrombidium deliense</name>
    <dbReference type="NCBI Taxonomy" id="299467"/>
    <lineage>
        <taxon>Eukaryota</taxon>
        <taxon>Metazoa</taxon>
        <taxon>Ecdysozoa</taxon>
        <taxon>Arthropoda</taxon>
        <taxon>Chelicerata</taxon>
        <taxon>Arachnida</taxon>
        <taxon>Acari</taxon>
        <taxon>Acariformes</taxon>
        <taxon>Trombidiformes</taxon>
        <taxon>Prostigmata</taxon>
        <taxon>Anystina</taxon>
        <taxon>Parasitengona</taxon>
        <taxon>Trombiculoidea</taxon>
        <taxon>Trombiculidae</taxon>
        <taxon>Leptotrombidium</taxon>
    </lineage>
</organism>
<evidence type="ECO:0000256" key="1">
    <source>
        <dbReference type="ARBA" id="ARBA00012493"/>
    </source>
</evidence>
<sequence length="298" mass="34448">MAFHQLGIDEASKEKTAFAVPFGLFEYNRLAMGLKNSPATFQRTIGKIIAKIKHLGIDAFMDDLIVATKTIEEHVYALHMLYAALRKYNLKLKPEKSEVAMTEICYLGHHISQNGLKPDPSKVEKILNLRAPTNLKELQSVLGAFNFYRNYFRNYSEMIKYLLELTRKGVTWNWTQKCEQSFRNILKAFASNPILSHYEDDADYEIRTDASDKTIAAVLVKIKNGEKTVVRYESMSLKGHQLNWHINRKEFYAVNYALCKSLMLYIYGKHVNVYCDSMAVKNILGYIKVILPVTRKWK</sequence>
<dbReference type="Gene3D" id="3.10.10.10">
    <property type="entry name" value="HIV Type 1 Reverse Transcriptase, subunit A, domain 1"/>
    <property type="match status" value="1"/>
</dbReference>
<dbReference type="OrthoDB" id="6508513at2759"/>
<dbReference type="CDD" id="cd01647">
    <property type="entry name" value="RT_LTR"/>
    <property type="match status" value="1"/>
</dbReference>
<dbReference type="FunFam" id="3.30.70.270:FF:000020">
    <property type="entry name" value="Transposon Tf2-6 polyprotein-like Protein"/>
    <property type="match status" value="1"/>
</dbReference>
<dbReference type="PANTHER" id="PTHR33064">
    <property type="entry name" value="POL PROTEIN"/>
    <property type="match status" value="1"/>
</dbReference>
<feature type="domain" description="Reverse transcriptase" evidence="2">
    <location>
        <begin position="1"/>
        <end position="111"/>
    </location>
</feature>
<dbReference type="SUPFAM" id="SSF56672">
    <property type="entry name" value="DNA/RNA polymerases"/>
    <property type="match status" value="1"/>
</dbReference>
<gene>
    <name evidence="3" type="ORF">B4U80_12319</name>
</gene>
<dbReference type="GO" id="GO:0004519">
    <property type="term" value="F:endonuclease activity"/>
    <property type="evidence" value="ECO:0007669"/>
    <property type="project" value="UniProtKB-KW"/>
</dbReference>
<dbReference type="Proteomes" id="UP000288716">
    <property type="component" value="Unassembled WGS sequence"/>
</dbReference>
<accession>A0A443RVB7</accession>
<dbReference type="Pfam" id="PF00078">
    <property type="entry name" value="RVT_1"/>
    <property type="match status" value="1"/>
</dbReference>
<evidence type="ECO:0000313" key="4">
    <source>
        <dbReference type="Proteomes" id="UP000288716"/>
    </source>
</evidence>
<dbReference type="EC" id="2.7.7.49" evidence="1"/>
<keyword evidence="3" id="KW-0255">Endonuclease</keyword>
<dbReference type="EMBL" id="NCKV01027669">
    <property type="protein sequence ID" value="RWS19317.1"/>
    <property type="molecule type" value="Genomic_DNA"/>
</dbReference>
<name>A0A443RVB7_9ACAR</name>
<keyword evidence="3" id="KW-0378">Hydrolase</keyword>
<dbReference type="InterPro" id="IPR043502">
    <property type="entry name" value="DNA/RNA_pol_sf"/>
</dbReference>
<evidence type="ECO:0000259" key="2">
    <source>
        <dbReference type="PROSITE" id="PS50878"/>
    </source>
</evidence>
<dbReference type="InterPro" id="IPR000477">
    <property type="entry name" value="RT_dom"/>
</dbReference>
<proteinExistence type="predicted"/>
<dbReference type="InterPro" id="IPR051320">
    <property type="entry name" value="Viral_Replic_Matur_Polypro"/>
</dbReference>
<dbReference type="STRING" id="299467.A0A443RVB7"/>
<dbReference type="Pfam" id="PF17919">
    <property type="entry name" value="RT_RNaseH_2"/>
    <property type="match status" value="1"/>
</dbReference>
<dbReference type="GO" id="GO:0003964">
    <property type="term" value="F:RNA-directed DNA polymerase activity"/>
    <property type="evidence" value="ECO:0007669"/>
    <property type="project" value="UniProtKB-EC"/>
</dbReference>
<dbReference type="InterPro" id="IPR041577">
    <property type="entry name" value="RT_RNaseH_2"/>
</dbReference>
<dbReference type="Gene3D" id="3.30.70.270">
    <property type="match status" value="2"/>
</dbReference>
<keyword evidence="3" id="KW-0540">Nuclease</keyword>
<dbReference type="PROSITE" id="PS50878">
    <property type="entry name" value="RT_POL"/>
    <property type="match status" value="1"/>
</dbReference>
<dbReference type="InterPro" id="IPR043128">
    <property type="entry name" value="Rev_trsase/Diguanyl_cyclase"/>
</dbReference>
<protein>
    <recommendedName>
        <fullName evidence="1">RNA-directed DNA polymerase</fullName>
        <ecNumber evidence="1">2.7.7.49</ecNumber>
    </recommendedName>
</protein>